<dbReference type="EMBL" id="LKAM01000011">
    <property type="protein sequence ID" value="KUM46489.1"/>
    <property type="molecule type" value="Genomic_DNA"/>
</dbReference>
<accession>A0A101LW68</accession>
<proteinExistence type="predicted"/>
<reference evidence="1" key="1">
    <citation type="journal article" date="2015" name="Genome Biol. Evol.">
        <title>Organellar Genomes of White Spruce (Picea glauca): Assembly and Annotation.</title>
        <authorList>
            <person name="Jackman S.D."/>
            <person name="Warren R.L."/>
            <person name="Gibb E.A."/>
            <person name="Vandervalk B.P."/>
            <person name="Mohamadi H."/>
            <person name="Chu J."/>
            <person name="Raymond A."/>
            <person name="Pleasance S."/>
            <person name="Coope R."/>
            <person name="Wildung M.R."/>
            <person name="Ritland C.E."/>
            <person name="Bousquet J."/>
            <person name="Jones S.J."/>
            <person name="Bohlmann J."/>
            <person name="Birol I."/>
        </authorList>
    </citation>
    <scope>NUCLEOTIDE SEQUENCE [LARGE SCALE GENOMIC DNA]</scope>
    <source>
        <tissue evidence="1">Flushing bud</tissue>
    </source>
</reference>
<name>A0A101LW68_PICGL</name>
<keyword evidence="1" id="KW-0496">Mitochondrion</keyword>
<evidence type="ECO:0000313" key="1">
    <source>
        <dbReference type="EMBL" id="KUM46489.1"/>
    </source>
</evidence>
<geneLocation type="mitochondrion" evidence="1"/>
<dbReference type="AlphaFoldDB" id="A0A101LW68"/>
<protein>
    <submittedName>
        <fullName evidence="1">Uncharacterized protein</fullName>
    </submittedName>
</protein>
<gene>
    <name evidence="1" type="ORF">ABT39_MTgene1590</name>
</gene>
<sequence>MGTTCVVQGVIQIYVTNKGERGTKDPRSGKEGKGVQEMHFTIDYLGGAWPTLFLETAMSMF</sequence>
<comment type="caution">
    <text evidence="1">The sequence shown here is derived from an EMBL/GenBank/DDBJ whole genome shotgun (WGS) entry which is preliminary data.</text>
</comment>
<organism evidence="1">
    <name type="scientific">Picea glauca</name>
    <name type="common">White spruce</name>
    <name type="synonym">Pinus glauca</name>
    <dbReference type="NCBI Taxonomy" id="3330"/>
    <lineage>
        <taxon>Eukaryota</taxon>
        <taxon>Viridiplantae</taxon>
        <taxon>Streptophyta</taxon>
        <taxon>Embryophyta</taxon>
        <taxon>Tracheophyta</taxon>
        <taxon>Spermatophyta</taxon>
        <taxon>Pinopsida</taxon>
        <taxon>Pinidae</taxon>
        <taxon>Conifers I</taxon>
        <taxon>Pinales</taxon>
        <taxon>Pinaceae</taxon>
        <taxon>Picea</taxon>
    </lineage>
</organism>